<dbReference type="Proteomes" id="UP000246894">
    <property type="component" value="Chromosome"/>
</dbReference>
<protein>
    <submittedName>
        <fullName evidence="4">Proofreading thioesterase EntH</fullName>
        <ecNumber evidence="4">3.1.2.-</ecNumber>
    </submittedName>
</protein>
<keyword evidence="2 4" id="KW-0378">Hydrolase</keyword>
<gene>
    <name evidence="4" type="ORF">AURMO_00836</name>
</gene>
<dbReference type="PANTHER" id="PTHR43240:SF5">
    <property type="entry name" value="1,4-DIHYDROXY-2-NAPHTHOYL-COA THIOESTERASE 1"/>
    <property type="match status" value="1"/>
</dbReference>
<accession>A0A2Z3RY45</accession>
<organism evidence="4 5">
    <name type="scientific">Aurantimicrobium photophilum</name>
    <dbReference type="NCBI Taxonomy" id="1987356"/>
    <lineage>
        <taxon>Bacteria</taxon>
        <taxon>Bacillati</taxon>
        <taxon>Actinomycetota</taxon>
        <taxon>Actinomycetes</taxon>
        <taxon>Micrococcales</taxon>
        <taxon>Microbacteriaceae</taxon>
        <taxon>Aurantimicrobium</taxon>
    </lineage>
</organism>
<comment type="similarity">
    <text evidence="1">Belongs to the thioesterase PaaI family.</text>
</comment>
<dbReference type="CDD" id="cd03443">
    <property type="entry name" value="PaaI_thioesterase"/>
    <property type="match status" value="1"/>
</dbReference>
<sequence length="143" mass="15360">MSSEYVRPPVLDLEQFRGFSAGPLWDKMGIQLHELSPEYAVATMPVEGNTQSVGILHGGAYVVIAEGLGSIAANMFAGEGRVAVGIEVSATHTGSISEGFVTATCKALHLGRTLTTHEIVCTDENGRRLSTIRLTNFIKDRKK</sequence>
<evidence type="ECO:0000256" key="2">
    <source>
        <dbReference type="ARBA" id="ARBA00022801"/>
    </source>
</evidence>
<dbReference type="EC" id="3.1.2.-" evidence="4"/>
<dbReference type="InterPro" id="IPR006683">
    <property type="entry name" value="Thioestr_dom"/>
</dbReference>
<dbReference type="AlphaFoldDB" id="A0A2Z3RY45"/>
<evidence type="ECO:0000313" key="5">
    <source>
        <dbReference type="Proteomes" id="UP000246894"/>
    </source>
</evidence>
<keyword evidence="5" id="KW-1185">Reference proteome</keyword>
<dbReference type="EMBL" id="CP023994">
    <property type="protein sequence ID" value="AWR21440.1"/>
    <property type="molecule type" value="Genomic_DNA"/>
</dbReference>
<dbReference type="Gene3D" id="3.10.129.10">
    <property type="entry name" value="Hotdog Thioesterase"/>
    <property type="match status" value="1"/>
</dbReference>
<dbReference type="GO" id="GO:0005829">
    <property type="term" value="C:cytosol"/>
    <property type="evidence" value="ECO:0007669"/>
    <property type="project" value="TreeGrafter"/>
</dbReference>
<feature type="domain" description="Thioesterase" evidence="3">
    <location>
        <begin position="54"/>
        <end position="128"/>
    </location>
</feature>
<dbReference type="KEGG" id="aum:AURMO_00836"/>
<reference evidence="4 5" key="1">
    <citation type="submission" date="2017-10" db="EMBL/GenBank/DDBJ databases">
        <title>Genome of an Actinobacterium that displays light-enhanced growth.</title>
        <authorList>
            <person name="Maresca J.A."/>
            <person name="Hempel P."/>
            <person name="Shevchenko O."/>
            <person name="Miller K.J."/>
            <person name="Hahn M.W."/>
        </authorList>
    </citation>
    <scope>NUCLEOTIDE SEQUENCE [LARGE SCALE GENOMIC DNA]</scope>
    <source>
        <strain evidence="4 5">MWH-Mo1</strain>
    </source>
</reference>
<name>A0A2Z3RY45_9MICO</name>
<dbReference type="InterPro" id="IPR029069">
    <property type="entry name" value="HotDog_dom_sf"/>
</dbReference>
<evidence type="ECO:0000256" key="1">
    <source>
        <dbReference type="ARBA" id="ARBA00008324"/>
    </source>
</evidence>
<evidence type="ECO:0000259" key="3">
    <source>
        <dbReference type="Pfam" id="PF03061"/>
    </source>
</evidence>
<dbReference type="GO" id="GO:0061522">
    <property type="term" value="F:1,4-dihydroxy-2-naphthoyl-CoA thioesterase activity"/>
    <property type="evidence" value="ECO:0007669"/>
    <property type="project" value="TreeGrafter"/>
</dbReference>
<dbReference type="InterPro" id="IPR003736">
    <property type="entry name" value="PAAI_dom"/>
</dbReference>
<dbReference type="PANTHER" id="PTHR43240">
    <property type="entry name" value="1,4-DIHYDROXY-2-NAPHTHOYL-COA THIOESTERASE 1"/>
    <property type="match status" value="1"/>
</dbReference>
<proteinExistence type="inferred from homology"/>
<dbReference type="SUPFAM" id="SSF54637">
    <property type="entry name" value="Thioesterase/thiol ester dehydrase-isomerase"/>
    <property type="match status" value="1"/>
</dbReference>
<dbReference type="OrthoDB" id="9798208at2"/>
<evidence type="ECO:0000313" key="4">
    <source>
        <dbReference type="EMBL" id="AWR21440.1"/>
    </source>
</evidence>
<dbReference type="Pfam" id="PF03061">
    <property type="entry name" value="4HBT"/>
    <property type="match status" value="1"/>
</dbReference>
<dbReference type="NCBIfam" id="TIGR00369">
    <property type="entry name" value="unchar_dom_1"/>
    <property type="match status" value="1"/>
</dbReference>